<dbReference type="Proteomes" id="UP000198706">
    <property type="component" value="Unassembled WGS sequence"/>
</dbReference>
<feature type="region of interest" description="Disordered" evidence="1">
    <location>
        <begin position="81"/>
        <end position="101"/>
    </location>
</feature>
<proteinExistence type="predicted"/>
<reference evidence="2 3" key="1">
    <citation type="submission" date="2016-10" db="EMBL/GenBank/DDBJ databases">
        <authorList>
            <person name="de Groot N.N."/>
        </authorList>
    </citation>
    <scope>NUCLEOTIDE SEQUENCE [LARGE SCALE GENOMIC DNA]</scope>
    <source>
        <strain evidence="2 3">JCM 21544</strain>
    </source>
</reference>
<dbReference type="STRING" id="137658.SAMN05216186_101144"/>
<name>A0A1G8SRF8_9PSED</name>
<keyword evidence="3" id="KW-1185">Reference proteome</keyword>
<evidence type="ECO:0000256" key="1">
    <source>
        <dbReference type="SAM" id="MobiDB-lite"/>
    </source>
</evidence>
<organism evidence="2 3">
    <name type="scientific">Pseudomonas indica</name>
    <dbReference type="NCBI Taxonomy" id="137658"/>
    <lineage>
        <taxon>Bacteria</taxon>
        <taxon>Pseudomonadati</taxon>
        <taxon>Pseudomonadota</taxon>
        <taxon>Gammaproteobacteria</taxon>
        <taxon>Pseudomonadales</taxon>
        <taxon>Pseudomonadaceae</taxon>
        <taxon>Pseudomonas</taxon>
    </lineage>
</organism>
<dbReference type="AlphaFoldDB" id="A0A1G8SRF8"/>
<evidence type="ECO:0000313" key="3">
    <source>
        <dbReference type="Proteomes" id="UP000198706"/>
    </source>
</evidence>
<evidence type="ECO:0000313" key="2">
    <source>
        <dbReference type="EMBL" id="SDJ31848.1"/>
    </source>
</evidence>
<dbReference type="EMBL" id="FNFD01000001">
    <property type="protein sequence ID" value="SDJ31848.1"/>
    <property type="molecule type" value="Genomic_DNA"/>
</dbReference>
<gene>
    <name evidence="2" type="ORF">SAMN05216186_101144</name>
</gene>
<sequence>MQVHDTTTGPQRLPIFRPQYRTTSGSQYHAPQVAQLSKHSLLPITKALLPLDIENPGNIGSRPLLDFLVGILERKTQLFGKQTPDGALSSTHRAYKDHIPH</sequence>
<protein>
    <submittedName>
        <fullName evidence="2">Uncharacterized protein</fullName>
    </submittedName>
</protein>
<accession>A0A1G8SRF8</accession>